<comment type="caution">
    <text evidence="1">The sequence shown here is derived from an EMBL/GenBank/DDBJ whole genome shotgun (WGS) entry which is preliminary data.</text>
</comment>
<gene>
    <name evidence="1" type="ORF">OM075_10195</name>
</gene>
<dbReference type="RefSeq" id="WP_301190403.1">
    <property type="nucleotide sequence ID" value="NZ_JAPDPJ010000019.1"/>
</dbReference>
<accession>A0AAE3SET9</accession>
<organism evidence="1 2">
    <name type="scientific">Plebeiibacterium sediminum</name>
    <dbReference type="NCBI Taxonomy" id="2992112"/>
    <lineage>
        <taxon>Bacteria</taxon>
        <taxon>Pseudomonadati</taxon>
        <taxon>Bacteroidota</taxon>
        <taxon>Bacteroidia</taxon>
        <taxon>Marinilabiliales</taxon>
        <taxon>Marinilabiliaceae</taxon>
        <taxon>Plebeiibacterium</taxon>
    </lineage>
</organism>
<name>A0AAE3SET9_9BACT</name>
<protein>
    <submittedName>
        <fullName evidence="1">Uncharacterized protein</fullName>
    </submittedName>
</protein>
<keyword evidence="2" id="KW-1185">Reference proteome</keyword>
<evidence type="ECO:0000313" key="2">
    <source>
        <dbReference type="Proteomes" id="UP001209229"/>
    </source>
</evidence>
<proteinExistence type="predicted"/>
<dbReference type="AlphaFoldDB" id="A0AAE3SET9"/>
<reference evidence="1" key="1">
    <citation type="submission" date="2022-10" db="EMBL/GenBank/DDBJ databases">
        <authorList>
            <person name="Yu W.X."/>
        </authorList>
    </citation>
    <scope>NUCLEOTIDE SEQUENCE</scope>
    <source>
        <strain evidence="1">AAT</strain>
    </source>
</reference>
<dbReference type="Proteomes" id="UP001209229">
    <property type="component" value="Unassembled WGS sequence"/>
</dbReference>
<dbReference type="EMBL" id="JAPDPJ010000019">
    <property type="protein sequence ID" value="MCW3786838.1"/>
    <property type="molecule type" value="Genomic_DNA"/>
</dbReference>
<evidence type="ECO:0000313" key="1">
    <source>
        <dbReference type="EMBL" id="MCW3786838.1"/>
    </source>
</evidence>
<sequence>MVDGIQINDLKCVIPDTIDLQVRVNTSTGETAQKQTAIHRGSHIALYPNGRVRFSGSLTTYINGDNTINLTFNQVCTAIDELCKEFTINPETTILNGLEIGLNVPTTFNPDEFLKNLLSWNRIEPLKWIGKKEFYVQFKQSRLTFKIYSKSKQYGLSGNLLRLEIRIDKMEFAHKFGVRTLSDLKDKKKIESLLNVLIESFNDLIYYDDSIDLKELKKADITLLEKGNNPRYWSLSDLNRSTLNRNKKRFQNLVNEYGKNGFQNIAKSLVSEKYSVLKICNVRTDFSNHAENQNLQRSDSLNSVSIPKCEVTNYPKVISNKRGRFLSSLDVEFYYKYDTNIYNDLVERFNTRTYKNIDYTKESLEKRFEEITHRIRAVDFNKRNNDRNNTRRAIDKLNSTPSLFNNMALISDHKKQIAGIY</sequence>